<dbReference type="AlphaFoldDB" id="A0A0D2IWD5"/>
<gene>
    <name evidence="1" type="ORF">MNEG_15696</name>
</gene>
<dbReference type="EMBL" id="KK105788">
    <property type="protein sequence ID" value="KIY92267.1"/>
    <property type="molecule type" value="Genomic_DNA"/>
</dbReference>
<dbReference type="RefSeq" id="XP_013891287.1">
    <property type="nucleotide sequence ID" value="XM_014035833.1"/>
</dbReference>
<name>A0A0D2IWD5_9CHLO</name>
<keyword evidence="2" id="KW-1185">Reference proteome</keyword>
<dbReference type="Proteomes" id="UP000054498">
    <property type="component" value="Unassembled WGS sequence"/>
</dbReference>
<feature type="non-terminal residue" evidence="1">
    <location>
        <position position="54"/>
    </location>
</feature>
<evidence type="ECO:0000313" key="1">
    <source>
        <dbReference type="EMBL" id="KIY92267.1"/>
    </source>
</evidence>
<feature type="non-terminal residue" evidence="1">
    <location>
        <position position="1"/>
    </location>
</feature>
<protein>
    <submittedName>
        <fullName evidence="1">Uncharacterized protein</fullName>
    </submittedName>
</protein>
<accession>A0A0D2IWD5</accession>
<dbReference type="GeneID" id="25733383"/>
<reference evidence="1 2" key="1">
    <citation type="journal article" date="2013" name="BMC Genomics">
        <title>Reconstruction of the lipid metabolism for the microalga Monoraphidium neglectum from its genome sequence reveals characteristics suitable for biofuel production.</title>
        <authorList>
            <person name="Bogen C."/>
            <person name="Al-Dilaimi A."/>
            <person name="Albersmeier A."/>
            <person name="Wichmann J."/>
            <person name="Grundmann M."/>
            <person name="Rupp O."/>
            <person name="Lauersen K.J."/>
            <person name="Blifernez-Klassen O."/>
            <person name="Kalinowski J."/>
            <person name="Goesmann A."/>
            <person name="Mussgnug J.H."/>
            <person name="Kruse O."/>
        </authorList>
    </citation>
    <scope>NUCLEOTIDE SEQUENCE [LARGE SCALE GENOMIC DNA]</scope>
    <source>
        <strain evidence="1 2">SAG 48.87</strain>
    </source>
</reference>
<organism evidence="1 2">
    <name type="scientific">Monoraphidium neglectum</name>
    <dbReference type="NCBI Taxonomy" id="145388"/>
    <lineage>
        <taxon>Eukaryota</taxon>
        <taxon>Viridiplantae</taxon>
        <taxon>Chlorophyta</taxon>
        <taxon>core chlorophytes</taxon>
        <taxon>Chlorophyceae</taxon>
        <taxon>CS clade</taxon>
        <taxon>Sphaeropleales</taxon>
        <taxon>Selenastraceae</taxon>
        <taxon>Monoraphidium</taxon>
    </lineage>
</organism>
<sequence>LADLLSGRLPAAPPLGPRLKAVAVSRLAQHLLRRAAAIEGGAPGGWMTLRDVTG</sequence>
<proteinExistence type="predicted"/>
<dbReference type="KEGG" id="mng:MNEG_15696"/>
<evidence type="ECO:0000313" key="2">
    <source>
        <dbReference type="Proteomes" id="UP000054498"/>
    </source>
</evidence>